<keyword evidence="4" id="KW-0597">Phosphoprotein</keyword>
<dbReference type="Gene3D" id="3.20.140.10">
    <property type="entry name" value="nicotinate phosphoribosyltransferase"/>
    <property type="match status" value="1"/>
</dbReference>
<keyword evidence="12" id="KW-0328">Glycosyltransferase</keyword>
<dbReference type="Pfam" id="PF17767">
    <property type="entry name" value="NAPRTase_N"/>
    <property type="match status" value="1"/>
</dbReference>
<feature type="domain" description="Nicotinate phosphoribosyltransferase C-terminal" evidence="11">
    <location>
        <begin position="371"/>
        <end position="451"/>
    </location>
</feature>
<evidence type="ECO:0000256" key="8">
    <source>
        <dbReference type="ARBA" id="ARBA00048668"/>
    </source>
</evidence>
<dbReference type="Pfam" id="PF17956">
    <property type="entry name" value="NAPRTase_C"/>
    <property type="match status" value="1"/>
</dbReference>
<dbReference type="PIRSF" id="PIRSF000484">
    <property type="entry name" value="NAPRT"/>
    <property type="match status" value="1"/>
</dbReference>
<dbReference type="NCBIfam" id="TIGR01513">
    <property type="entry name" value="NAPRTase_put"/>
    <property type="match status" value="1"/>
</dbReference>
<dbReference type="PANTHER" id="PTHR11098:SF1">
    <property type="entry name" value="NICOTINATE PHOSPHORIBOSYLTRANSFERASE"/>
    <property type="match status" value="1"/>
</dbReference>
<evidence type="ECO:0000256" key="3">
    <source>
        <dbReference type="ARBA" id="ARBA00013236"/>
    </source>
</evidence>
<dbReference type="InterPro" id="IPR036068">
    <property type="entry name" value="Nicotinate_pribotase-like_C"/>
</dbReference>
<dbReference type="Proteomes" id="UP000635565">
    <property type="component" value="Unassembled WGS sequence"/>
</dbReference>
<dbReference type="InterPro" id="IPR013785">
    <property type="entry name" value="Aldolase_TIM"/>
</dbReference>
<comment type="PTM">
    <text evidence="9">Transiently phosphorylated on a His residue during the reaction cycle. Phosphorylation strongly increases the affinity for substrates and increases the rate of nicotinate D-ribonucleotide production. Dephosphorylation regenerates the low-affinity form of the enzyme, leading to product release.</text>
</comment>
<comment type="pathway">
    <text evidence="1 9">Cofactor biosynthesis; NAD(+) biosynthesis; nicotinate D-ribonucleotide from nicotinate: step 1/1.</text>
</comment>
<protein>
    <recommendedName>
        <fullName evidence="3 9">Nicotinate phosphoribosyltransferase</fullName>
        <ecNumber evidence="3 9">6.3.4.21</ecNumber>
    </recommendedName>
</protein>
<dbReference type="Gene3D" id="3.20.20.70">
    <property type="entry name" value="Aldolase class I"/>
    <property type="match status" value="1"/>
</dbReference>
<comment type="caution">
    <text evidence="12">The sequence shown here is derived from an EMBL/GenBank/DDBJ whole genome shotgun (WGS) entry which is preliminary data.</text>
</comment>
<evidence type="ECO:0000256" key="4">
    <source>
        <dbReference type="ARBA" id="ARBA00022553"/>
    </source>
</evidence>
<dbReference type="SUPFAM" id="SSF51690">
    <property type="entry name" value="Nicotinate/Quinolinate PRTase C-terminal domain-like"/>
    <property type="match status" value="1"/>
</dbReference>
<comment type="catalytic activity">
    <reaction evidence="8 9">
        <text>5-phospho-alpha-D-ribose 1-diphosphate + nicotinate + ATP + H2O = nicotinate beta-D-ribonucleotide + ADP + phosphate + diphosphate</text>
        <dbReference type="Rhea" id="RHEA:36163"/>
        <dbReference type="ChEBI" id="CHEBI:15377"/>
        <dbReference type="ChEBI" id="CHEBI:30616"/>
        <dbReference type="ChEBI" id="CHEBI:32544"/>
        <dbReference type="ChEBI" id="CHEBI:33019"/>
        <dbReference type="ChEBI" id="CHEBI:43474"/>
        <dbReference type="ChEBI" id="CHEBI:57502"/>
        <dbReference type="ChEBI" id="CHEBI:58017"/>
        <dbReference type="ChEBI" id="CHEBI:456216"/>
        <dbReference type="EC" id="6.3.4.21"/>
    </reaction>
</comment>
<organism evidence="12 13">
    <name type="scientific">Dictyobacter formicarum</name>
    <dbReference type="NCBI Taxonomy" id="2778368"/>
    <lineage>
        <taxon>Bacteria</taxon>
        <taxon>Bacillati</taxon>
        <taxon>Chloroflexota</taxon>
        <taxon>Ktedonobacteria</taxon>
        <taxon>Ktedonobacterales</taxon>
        <taxon>Dictyobacteraceae</taxon>
        <taxon>Dictyobacter</taxon>
    </lineage>
</organism>
<evidence type="ECO:0000313" key="13">
    <source>
        <dbReference type="Proteomes" id="UP000635565"/>
    </source>
</evidence>
<feature type="domain" description="Nicotinate phosphoribosyltransferase N-terminal" evidence="10">
    <location>
        <begin position="12"/>
        <end position="134"/>
    </location>
</feature>
<dbReference type="GO" id="GO:0016757">
    <property type="term" value="F:glycosyltransferase activity"/>
    <property type="evidence" value="ECO:0007669"/>
    <property type="project" value="UniProtKB-KW"/>
</dbReference>
<gene>
    <name evidence="12" type="ORF">KSZ_40320</name>
</gene>
<sequence length="471" mass="51948">MNRRAPSIHPGLMTDMYHPDSAYVSWRTGQNGLTTFDLYTRKAPFGGAYLLVAGLEAAIEFAQSFRYTDDELKFLAHIRDYDAAFLDELAKLRFTGEILAMPEGSIAFPHEPILRVTAPFREAILLEAGLLQAIGLSTLIATKASRIVYAAEQGHVRRVSEFSFRRAQEPMTVARASYIGGCSSTSLLNAAFEYRLPATGTVPHALIEMYPTEKEAFEAIAEAYNRYTLLLDTYDVQRAIHTAIEVGLHYQETMGHTLAAVRLDSGDLVADTIYVREQLDKAGLHSVRILASGDLDEWKIQALIQGGAAIDSFGVGTALGSGAGSIEQKVEGGSLGTVYKEAWYVDDRGNEYPKIKIAGDKSTWPGKKEIYRHPAGKEDVIQLAHEPRPDNYHRLLKPVVRNGEVVPGSLPPLTEIRELAQHNLGQLPECYRQLTVTEPYPVRFSEGIQALRKQAFDLVGGNEHNASDISG</sequence>
<evidence type="ECO:0000256" key="2">
    <source>
        <dbReference type="ARBA" id="ARBA00010897"/>
    </source>
</evidence>
<keyword evidence="6 9" id="KW-0662">Pyridine nucleotide biosynthesis</keyword>
<dbReference type="InterPro" id="IPR007229">
    <property type="entry name" value="Nic_PRibTrfase-Fam"/>
</dbReference>
<evidence type="ECO:0000256" key="7">
    <source>
        <dbReference type="ARBA" id="ARBA00022679"/>
    </source>
</evidence>
<reference evidence="12 13" key="1">
    <citation type="journal article" date="2021" name="Int. J. Syst. Evol. Microbiol.">
        <title>Reticulibacter mediterranei gen. nov., sp. nov., within the new family Reticulibacteraceae fam. nov., and Ktedonospora formicarum gen. nov., sp. nov., Ktedonobacter robiniae sp. nov., Dictyobacter formicarum sp. nov. and Dictyobacter arantiisoli sp. nov., belonging to the class Ktedonobacteria.</title>
        <authorList>
            <person name="Yabe S."/>
            <person name="Zheng Y."/>
            <person name="Wang C.M."/>
            <person name="Sakai Y."/>
            <person name="Abe K."/>
            <person name="Yokota A."/>
            <person name="Donadio S."/>
            <person name="Cavaletti L."/>
            <person name="Monciardini P."/>
        </authorList>
    </citation>
    <scope>NUCLEOTIDE SEQUENCE [LARGE SCALE GENOMIC DNA]</scope>
    <source>
        <strain evidence="12 13">SOSP1-9</strain>
    </source>
</reference>
<keyword evidence="5 9" id="KW-0436">Ligase</keyword>
<evidence type="ECO:0000313" key="12">
    <source>
        <dbReference type="EMBL" id="GHO86026.1"/>
    </source>
</evidence>
<proteinExistence type="inferred from homology"/>
<comment type="similarity">
    <text evidence="2 9">Belongs to the NAPRTase family.</text>
</comment>
<evidence type="ECO:0000256" key="9">
    <source>
        <dbReference type="RuleBase" id="RU365100"/>
    </source>
</evidence>
<evidence type="ECO:0000256" key="5">
    <source>
        <dbReference type="ARBA" id="ARBA00022598"/>
    </source>
</evidence>
<dbReference type="InterPro" id="IPR040727">
    <property type="entry name" value="NAPRTase_N"/>
</dbReference>
<dbReference type="PANTHER" id="PTHR11098">
    <property type="entry name" value="NICOTINATE PHOSPHORIBOSYLTRANSFERASE"/>
    <property type="match status" value="1"/>
</dbReference>
<dbReference type="EC" id="6.3.4.21" evidence="3 9"/>
<evidence type="ECO:0000256" key="6">
    <source>
        <dbReference type="ARBA" id="ARBA00022642"/>
    </source>
</evidence>
<comment type="function">
    <text evidence="9">Catalyzes the first step in the biosynthesis of NAD from nicotinic acid, the ATP-dependent synthesis of beta-nicotinate D-ribonucleotide from nicotinate and 5-phospho-D-ribose 1-phosphate.</text>
</comment>
<evidence type="ECO:0000256" key="1">
    <source>
        <dbReference type="ARBA" id="ARBA00004952"/>
    </source>
</evidence>
<keyword evidence="7 9" id="KW-0808">Transferase</keyword>
<dbReference type="InterPro" id="IPR006405">
    <property type="entry name" value="Nic_PRibTrfase_pncB"/>
</dbReference>
<dbReference type="InterPro" id="IPR041619">
    <property type="entry name" value="NAPRTase_C"/>
</dbReference>
<evidence type="ECO:0000259" key="11">
    <source>
        <dbReference type="Pfam" id="PF17956"/>
    </source>
</evidence>
<evidence type="ECO:0000259" key="10">
    <source>
        <dbReference type="Pfam" id="PF17767"/>
    </source>
</evidence>
<dbReference type="RefSeq" id="WP_201363658.1">
    <property type="nucleotide sequence ID" value="NZ_BNJJ01000011.1"/>
</dbReference>
<keyword evidence="13" id="KW-1185">Reference proteome</keyword>
<accession>A0ABQ3VLS0</accession>
<name>A0ABQ3VLS0_9CHLR</name>
<dbReference type="NCBIfam" id="NF009131">
    <property type="entry name" value="PRK12484.1"/>
    <property type="match status" value="1"/>
</dbReference>
<dbReference type="EMBL" id="BNJJ01000011">
    <property type="protein sequence ID" value="GHO86026.1"/>
    <property type="molecule type" value="Genomic_DNA"/>
</dbReference>
<dbReference type="SUPFAM" id="SSF54675">
    <property type="entry name" value="Nicotinate/Quinolinate PRTase N-terminal domain-like"/>
    <property type="match status" value="1"/>
</dbReference>